<dbReference type="NCBIfam" id="TIGR01488">
    <property type="entry name" value="HAD-SF-IB"/>
    <property type="match status" value="1"/>
</dbReference>
<keyword evidence="6" id="KW-1185">Reference proteome</keyword>
<dbReference type="RefSeq" id="WP_083639827.1">
    <property type="nucleotide sequence ID" value="NZ_CALYQA010000001.1"/>
</dbReference>
<dbReference type="GO" id="GO:0036424">
    <property type="term" value="F:L-phosphoserine phosphatase activity"/>
    <property type="evidence" value="ECO:0007669"/>
    <property type="project" value="TreeGrafter"/>
</dbReference>
<dbReference type="InterPro" id="IPR023214">
    <property type="entry name" value="HAD_sf"/>
</dbReference>
<dbReference type="InterPro" id="IPR036412">
    <property type="entry name" value="HAD-like_sf"/>
</dbReference>
<reference evidence="5 6" key="1">
    <citation type="submission" date="2016-12" db="EMBL/GenBank/DDBJ databases">
        <title>Comparative genomics of Bartonella apis.</title>
        <authorList>
            <person name="Engel P."/>
        </authorList>
    </citation>
    <scope>NUCLEOTIDE SEQUENCE [LARGE SCALE GENOMIC DNA]</scope>
    <source>
        <strain evidence="5 6">PEB0149</strain>
    </source>
</reference>
<evidence type="ECO:0000256" key="4">
    <source>
        <dbReference type="ARBA" id="ARBA00022842"/>
    </source>
</evidence>
<dbReference type="InterPro" id="IPR006384">
    <property type="entry name" value="HAD_hydro_PyrdxlP_Pase-like"/>
</dbReference>
<dbReference type="SUPFAM" id="SSF56784">
    <property type="entry name" value="HAD-like"/>
    <property type="match status" value="1"/>
</dbReference>
<evidence type="ECO:0000313" key="5">
    <source>
        <dbReference type="EMBL" id="OLY43518.1"/>
    </source>
</evidence>
<dbReference type="Pfam" id="PF06888">
    <property type="entry name" value="Put_Phosphatase"/>
    <property type="match status" value="1"/>
</dbReference>
<proteinExistence type="predicted"/>
<dbReference type="InterPro" id="IPR050582">
    <property type="entry name" value="HAD-like_SerB"/>
</dbReference>
<dbReference type="Gene3D" id="3.90.1470.20">
    <property type="match status" value="1"/>
</dbReference>
<sequence length="242" mass="26990">MTRTFPNAFQALSAPVFSQGPIFSRVFVDFDGTIADNDVTDVLLERFASPNWESIEQDWLSGKIGARECMMRQIALIKASPAELKKCLDEMKIDPAFPDFVHLLDRQGVDIAILSDGLDYSIRTILKRYGLENVKVFANRLLYAGNNNWQLQFPYKNVACPAGNCKCRHFANSGNGFTLYIGDGTSDFCAAGKADLVLAKGKLADYCAASGIDHIKVDNFAEIMQIWHKLQRPEKARKRVAS</sequence>
<keyword evidence="4" id="KW-0460">Magnesium</keyword>
<evidence type="ECO:0000313" key="6">
    <source>
        <dbReference type="Proteomes" id="UP000187344"/>
    </source>
</evidence>
<gene>
    <name evidence="5" type="ORF">PEB0149_009450</name>
</gene>
<dbReference type="NCBIfam" id="TIGR01489">
    <property type="entry name" value="DKMTPPase-SF"/>
    <property type="match status" value="1"/>
</dbReference>
<protein>
    <submittedName>
        <fullName evidence="5">Haloacid Dehalogenase superfamily, phosphoserine phosphatase-like phosphatase</fullName>
    </submittedName>
</protein>
<evidence type="ECO:0000256" key="3">
    <source>
        <dbReference type="ARBA" id="ARBA00022801"/>
    </source>
</evidence>
<dbReference type="GO" id="GO:0000287">
    <property type="term" value="F:magnesium ion binding"/>
    <property type="evidence" value="ECO:0007669"/>
    <property type="project" value="TreeGrafter"/>
</dbReference>
<dbReference type="GO" id="GO:0005737">
    <property type="term" value="C:cytoplasm"/>
    <property type="evidence" value="ECO:0007669"/>
    <property type="project" value="TreeGrafter"/>
</dbReference>
<comment type="cofactor">
    <cofactor evidence="1">
        <name>Mg(2+)</name>
        <dbReference type="ChEBI" id="CHEBI:18420"/>
    </cofactor>
</comment>
<dbReference type="Gene3D" id="3.40.50.1000">
    <property type="entry name" value="HAD superfamily/HAD-like"/>
    <property type="match status" value="1"/>
</dbReference>
<dbReference type="OrthoDB" id="9804940at2"/>
<organism evidence="5 6">
    <name type="scientific">Bartonella apis</name>
    <dbReference type="NCBI Taxonomy" id="1686310"/>
    <lineage>
        <taxon>Bacteria</taxon>
        <taxon>Pseudomonadati</taxon>
        <taxon>Pseudomonadota</taxon>
        <taxon>Alphaproteobacteria</taxon>
        <taxon>Hyphomicrobiales</taxon>
        <taxon>Bartonellaceae</taxon>
        <taxon>Bartonella</taxon>
    </lineage>
</organism>
<dbReference type="GeneID" id="92991946"/>
<comment type="caution">
    <text evidence="5">The sequence shown here is derived from an EMBL/GenBank/DDBJ whole genome shotgun (WGS) entry which is preliminary data.</text>
</comment>
<keyword evidence="2" id="KW-0479">Metal-binding</keyword>
<evidence type="ECO:0000256" key="2">
    <source>
        <dbReference type="ARBA" id="ARBA00022723"/>
    </source>
</evidence>
<dbReference type="Proteomes" id="UP000187344">
    <property type="component" value="Unassembled WGS sequence"/>
</dbReference>
<dbReference type="AlphaFoldDB" id="A0A1R0F972"/>
<evidence type="ECO:0000256" key="1">
    <source>
        <dbReference type="ARBA" id="ARBA00001946"/>
    </source>
</evidence>
<dbReference type="PANTHER" id="PTHR43344">
    <property type="entry name" value="PHOSPHOSERINE PHOSPHATASE"/>
    <property type="match status" value="1"/>
</dbReference>
<name>A0A1R0F972_9HYPH</name>
<accession>A0A1R0F972</accession>
<dbReference type="InterPro" id="IPR016965">
    <property type="entry name" value="Pase_PHOSPHO-typ"/>
</dbReference>
<keyword evidence="3" id="KW-0378">Hydrolase</keyword>
<dbReference type="GO" id="GO:0006564">
    <property type="term" value="P:L-serine biosynthetic process"/>
    <property type="evidence" value="ECO:0007669"/>
    <property type="project" value="TreeGrafter"/>
</dbReference>
<dbReference type="EMBL" id="LXYT01000002">
    <property type="protein sequence ID" value="OLY43518.1"/>
    <property type="molecule type" value="Genomic_DNA"/>
</dbReference>
<dbReference type="PANTHER" id="PTHR43344:SF21">
    <property type="entry name" value="POLYOL PHOSPHATE PHOSPHATASE PYP1"/>
    <property type="match status" value="1"/>
</dbReference>